<keyword evidence="2" id="KW-1185">Reference proteome</keyword>
<dbReference type="Proteomes" id="UP001602013">
    <property type="component" value="Unassembled WGS sequence"/>
</dbReference>
<sequence length="344" mass="35482">MKRTALPPAADAIAGRAATILATPALKLRVLSGLALVPALLTPVLLTPDAALARTATADGAGAAATAVGTTSAAPKPLEGVAVYFKEGKGNPISRYDPSNGFTKIGSATDSWQFSASPDGTRLAWITLDGKLHVGDGSTSKIVAKGAVAGGPCTTPVWSPDSTQVAYFPKSYADNAPLMVVNADGTGARKVGKTFGACHLAWSADGRHLAGYTGTTDGVYVFDMKTGTSVRAKGIKLANHVQSLSPDGRKVVVHTLSPEAPGGDGGWPVGFRPTIVDTVTGKKVPIPVKGTKMGAFYLADGRLVVRVLGRTHNTLVVLDSAGRELQRLAEPAQTRNQGLLQIVR</sequence>
<dbReference type="SUPFAM" id="SSF82171">
    <property type="entry name" value="DPP6 N-terminal domain-like"/>
    <property type="match status" value="1"/>
</dbReference>
<accession>A0ABW6SZI0</accession>
<gene>
    <name evidence="1" type="ORF">ACFYXI_33070</name>
</gene>
<comment type="caution">
    <text evidence="1">The sequence shown here is derived from an EMBL/GenBank/DDBJ whole genome shotgun (WGS) entry which is preliminary data.</text>
</comment>
<dbReference type="InterPro" id="IPR011042">
    <property type="entry name" value="6-blade_b-propeller_TolB-like"/>
</dbReference>
<dbReference type="EMBL" id="JBIASD010000031">
    <property type="protein sequence ID" value="MFF3670429.1"/>
    <property type="molecule type" value="Genomic_DNA"/>
</dbReference>
<dbReference type="RefSeq" id="WP_387416652.1">
    <property type="nucleotide sequence ID" value="NZ_JBIASD010000031.1"/>
</dbReference>
<proteinExistence type="predicted"/>
<organism evidence="1 2">
    <name type="scientific">Microtetraspora malaysiensis</name>
    <dbReference type="NCBI Taxonomy" id="161358"/>
    <lineage>
        <taxon>Bacteria</taxon>
        <taxon>Bacillati</taxon>
        <taxon>Actinomycetota</taxon>
        <taxon>Actinomycetes</taxon>
        <taxon>Streptosporangiales</taxon>
        <taxon>Streptosporangiaceae</taxon>
        <taxon>Microtetraspora</taxon>
    </lineage>
</organism>
<evidence type="ECO:0000313" key="2">
    <source>
        <dbReference type="Proteomes" id="UP001602013"/>
    </source>
</evidence>
<name>A0ABW6SZI0_9ACTN</name>
<protein>
    <submittedName>
        <fullName evidence="1">TolB family protein</fullName>
    </submittedName>
</protein>
<evidence type="ECO:0000313" key="1">
    <source>
        <dbReference type="EMBL" id="MFF3670429.1"/>
    </source>
</evidence>
<dbReference type="Gene3D" id="2.120.10.30">
    <property type="entry name" value="TolB, C-terminal domain"/>
    <property type="match status" value="1"/>
</dbReference>
<reference evidence="1 2" key="1">
    <citation type="submission" date="2024-10" db="EMBL/GenBank/DDBJ databases">
        <title>The Natural Products Discovery Center: Release of the First 8490 Sequenced Strains for Exploring Actinobacteria Biosynthetic Diversity.</title>
        <authorList>
            <person name="Kalkreuter E."/>
            <person name="Kautsar S.A."/>
            <person name="Yang D."/>
            <person name="Bader C.D."/>
            <person name="Teijaro C.N."/>
            <person name="Fluegel L."/>
            <person name="Davis C.M."/>
            <person name="Simpson J.R."/>
            <person name="Lauterbach L."/>
            <person name="Steele A.D."/>
            <person name="Gui C."/>
            <person name="Meng S."/>
            <person name="Li G."/>
            <person name="Viehrig K."/>
            <person name="Ye F."/>
            <person name="Su P."/>
            <person name="Kiefer A.F."/>
            <person name="Nichols A."/>
            <person name="Cepeda A.J."/>
            <person name="Yan W."/>
            <person name="Fan B."/>
            <person name="Jiang Y."/>
            <person name="Adhikari A."/>
            <person name="Zheng C.-J."/>
            <person name="Schuster L."/>
            <person name="Cowan T.M."/>
            <person name="Smanski M.J."/>
            <person name="Chevrette M.G."/>
            <person name="De Carvalho L.P.S."/>
            <person name="Shen B."/>
        </authorList>
    </citation>
    <scope>NUCLEOTIDE SEQUENCE [LARGE SCALE GENOMIC DNA]</scope>
    <source>
        <strain evidence="1 2">NPDC002173</strain>
    </source>
</reference>